<name>A0A915HMX5_ROMCU</name>
<reference evidence="2" key="1">
    <citation type="submission" date="2022-11" db="UniProtKB">
        <authorList>
            <consortium name="WormBaseParasite"/>
        </authorList>
    </citation>
    <scope>IDENTIFICATION</scope>
</reference>
<dbReference type="AlphaFoldDB" id="A0A915HMX5"/>
<evidence type="ECO:0000313" key="1">
    <source>
        <dbReference type="Proteomes" id="UP000887565"/>
    </source>
</evidence>
<keyword evidence="1" id="KW-1185">Reference proteome</keyword>
<protein>
    <submittedName>
        <fullName evidence="2">Uncharacterized protein</fullName>
    </submittedName>
</protein>
<dbReference type="Proteomes" id="UP000887565">
    <property type="component" value="Unplaced"/>
</dbReference>
<accession>A0A915HMX5</accession>
<sequence length="140" mass="16402">MKKEERMLELVLRMKESSPKEIQAQKSRMDTQNKCTPMYNATDDDIQCGNMHSKTIAIFWWTVPGPQGQGQGQGSQELAPNMQGKVQKVGWHGWKKILGEVTLERWQRLHSETRNRKEIDRYMFCLWHQSQGPKQKVMGR</sequence>
<organism evidence="1 2">
    <name type="scientific">Romanomermis culicivorax</name>
    <name type="common">Nematode worm</name>
    <dbReference type="NCBI Taxonomy" id="13658"/>
    <lineage>
        <taxon>Eukaryota</taxon>
        <taxon>Metazoa</taxon>
        <taxon>Ecdysozoa</taxon>
        <taxon>Nematoda</taxon>
        <taxon>Enoplea</taxon>
        <taxon>Dorylaimia</taxon>
        <taxon>Mermithida</taxon>
        <taxon>Mermithoidea</taxon>
        <taxon>Mermithidae</taxon>
        <taxon>Romanomermis</taxon>
    </lineage>
</organism>
<dbReference type="WBParaSite" id="nRc.2.0.1.t02850-RA">
    <property type="protein sequence ID" value="nRc.2.0.1.t02850-RA"/>
    <property type="gene ID" value="nRc.2.0.1.g02850"/>
</dbReference>
<proteinExistence type="predicted"/>
<evidence type="ECO:0000313" key="2">
    <source>
        <dbReference type="WBParaSite" id="nRc.2.0.1.t02850-RA"/>
    </source>
</evidence>